<protein>
    <submittedName>
        <fullName evidence="1">Uncharacterized protein</fullName>
    </submittedName>
</protein>
<dbReference type="GeneID" id="20189598"/>
<gene>
    <name evidence="1" type="ORF">PPTG_20999</name>
</gene>
<dbReference type="EMBL" id="KI669562">
    <property type="protein sequence ID" value="ETN23348.1"/>
    <property type="molecule type" value="Genomic_DNA"/>
</dbReference>
<reference evidence="2" key="1">
    <citation type="submission" date="2011-12" db="EMBL/GenBank/DDBJ databases">
        <authorList>
            <consortium name="The Broad Institute Genome Sequencing Platform"/>
            <person name="Russ C."/>
            <person name="Tyler B."/>
            <person name="Panabieres F."/>
            <person name="Shan W."/>
            <person name="Tripathy S."/>
            <person name="Grunwald N."/>
            <person name="Machado M."/>
            <person name="Young S.K."/>
            <person name="Zeng Q."/>
            <person name="Gargeya S."/>
            <person name="Fitzgerald M."/>
            <person name="Haas B."/>
            <person name="Abouelleil A."/>
            <person name="Alvarado L."/>
            <person name="Arachchi H.M."/>
            <person name="Berlin A."/>
            <person name="Chapman S.B."/>
            <person name="Gearin G."/>
            <person name="Goldberg J."/>
            <person name="Griggs A."/>
            <person name="Gujja S."/>
            <person name="Hansen M."/>
            <person name="Heiman D."/>
            <person name="Howarth C."/>
            <person name="Larimer J."/>
            <person name="Lui A."/>
            <person name="MacDonald P.J.P."/>
            <person name="McCowen C."/>
            <person name="Montmayeur A."/>
            <person name="Murphy C."/>
            <person name="Neiman D."/>
            <person name="Pearson M."/>
            <person name="Priest M."/>
            <person name="Roberts A."/>
            <person name="Saif S."/>
            <person name="Shea T."/>
            <person name="Sisk P."/>
            <person name="Stolte C."/>
            <person name="Sykes S."/>
            <person name="Wortman J."/>
            <person name="Nusbaum C."/>
            <person name="Birren B."/>
        </authorList>
    </citation>
    <scope>NUCLEOTIDE SEQUENCE [LARGE SCALE GENOMIC DNA]</scope>
    <source>
        <strain evidence="2">INRA-310</strain>
    </source>
</reference>
<dbReference type="VEuPathDB" id="FungiDB:PPTG_20999"/>
<reference evidence="1 2" key="2">
    <citation type="submission" date="2013-11" db="EMBL/GenBank/DDBJ databases">
        <title>The Genome Sequence of Phytophthora parasitica INRA-310.</title>
        <authorList>
            <consortium name="The Broad Institute Genomics Platform"/>
            <person name="Russ C."/>
            <person name="Tyler B."/>
            <person name="Panabieres F."/>
            <person name="Shan W."/>
            <person name="Tripathy S."/>
            <person name="Grunwald N."/>
            <person name="Machado M."/>
            <person name="Johnson C.S."/>
            <person name="Arredondo F."/>
            <person name="Hong C."/>
            <person name="Coffey M."/>
            <person name="Young S.K."/>
            <person name="Zeng Q."/>
            <person name="Gargeya S."/>
            <person name="Fitzgerald M."/>
            <person name="Abouelleil A."/>
            <person name="Alvarado L."/>
            <person name="Chapman S.B."/>
            <person name="Gainer-Dewar J."/>
            <person name="Goldberg J."/>
            <person name="Griggs A."/>
            <person name="Gujja S."/>
            <person name="Hansen M."/>
            <person name="Howarth C."/>
            <person name="Imamovic A."/>
            <person name="Ireland A."/>
            <person name="Larimer J."/>
            <person name="McCowan C."/>
            <person name="Murphy C."/>
            <person name="Pearson M."/>
            <person name="Poon T.W."/>
            <person name="Priest M."/>
            <person name="Roberts A."/>
            <person name="Saif S."/>
            <person name="Shea T."/>
            <person name="Sykes S."/>
            <person name="Wortman J."/>
            <person name="Nusbaum C."/>
            <person name="Birren B."/>
        </authorList>
    </citation>
    <scope>NUCLEOTIDE SEQUENCE [LARGE SCALE GENOMIC DNA]</scope>
    <source>
        <strain evidence="1 2">INRA-310</strain>
    </source>
</reference>
<organism evidence="1 2">
    <name type="scientific">Phytophthora nicotianae (strain INRA-310)</name>
    <name type="common">Phytophthora parasitica</name>
    <dbReference type="NCBI Taxonomy" id="761204"/>
    <lineage>
        <taxon>Eukaryota</taxon>
        <taxon>Sar</taxon>
        <taxon>Stramenopiles</taxon>
        <taxon>Oomycota</taxon>
        <taxon>Peronosporomycetes</taxon>
        <taxon>Peronosporales</taxon>
        <taxon>Peronosporaceae</taxon>
        <taxon>Phytophthora</taxon>
    </lineage>
</organism>
<sequence>MTDFDALTISAIKLMETEPTKEFHCFETAKIE</sequence>
<dbReference type="Proteomes" id="UP000018817">
    <property type="component" value="Unassembled WGS sequence"/>
</dbReference>
<evidence type="ECO:0000313" key="1">
    <source>
        <dbReference type="EMBL" id="ETN23348.1"/>
    </source>
</evidence>
<proteinExistence type="predicted"/>
<dbReference type="RefSeq" id="XP_008892680.1">
    <property type="nucleotide sequence ID" value="XM_008894432.1"/>
</dbReference>
<dbReference type="AlphaFoldDB" id="W2RD65"/>
<evidence type="ECO:0000313" key="2">
    <source>
        <dbReference type="Proteomes" id="UP000018817"/>
    </source>
</evidence>
<name>W2RD65_PHYN3</name>
<accession>W2RD65</accession>